<dbReference type="AlphaFoldDB" id="A0A4V6S781"/>
<dbReference type="Proteomes" id="UP000306236">
    <property type="component" value="Unassembled WGS sequence"/>
</dbReference>
<dbReference type="PANTHER" id="PTHR42879:SF2">
    <property type="entry name" value="3-OXOACYL-[ACYL-CARRIER-PROTEIN] REDUCTASE FABG"/>
    <property type="match status" value="1"/>
</dbReference>
<dbReference type="GO" id="GO:0032787">
    <property type="term" value="P:monocarboxylic acid metabolic process"/>
    <property type="evidence" value="ECO:0007669"/>
    <property type="project" value="UniProtKB-ARBA"/>
</dbReference>
<organism evidence="3 4">
    <name type="scientific">Lampropedia aestuarii</name>
    <dbReference type="NCBI Taxonomy" id="2562762"/>
    <lineage>
        <taxon>Bacteria</taxon>
        <taxon>Pseudomonadati</taxon>
        <taxon>Pseudomonadota</taxon>
        <taxon>Betaproteobacteria</taxon>
        <taxon>Burkholderiales</taxon>
        <taxon>Comamonadaceae</taxon>
        <taxon>Lampropedia</taxon>
    </lineage>
</organism>
<dbReference type="InterPro" id="IPR011294">
    <property type="entry name" value="3-OHbutyrate_DH"/>
</dbReference>
<dbReference type="GO" id="GO:0003858">
    <property type="term" value="F:3-hydroxybutyrate dehydrogenase activity"/>
    <property type="evidence" value="ECO:0007669"/>
    <property type="project" value="InterPro"/>
</dbReference>
<evidence type="ECO:0000256" key="2">
    <source>
        <dbReference type="RuleBase" id="RU000363"/>
    </source>
</evidence>
<evidence type="ECO:0000256" key="1">
    <source>
        <dbReference type="ARBA" id="ARBA00006484"/>
    </source>
</evidence>
<dbReference type="InterPro" id="IPR050259">
    <property type="entry name" value="SDR"/>
</dbReference>
<name>A0A4V6S781_9BURK</name>
<dbReference type="EMBL" id="SSWX01000011">
    <property type="protein sequence ID" value="THJ33182.1"/>
    <property type="molecule type" value="Genomic_DNA"/>
</dbReference>
<comment type="caution">
    <text evidence="3">The sequence shown here is derived from an EMBL/GenBank/DDBJ whole genome shotgun (WGS) entry which is preliminary data.</text>
</comment>
<dbReference type="SUPFAM" id="SSF51735">
    <property type="entry name" value="NAD(P)-binding Rossmann-fold domains"/>
    <property type="match status" value="1"/>
</dbReference>
<dbReference type="PRINTS" id="PR00081">
    <property type="entry name" value="GDHRDH"/>
</dbReference>
<dbReference type="NCBIfam" id="NF009093">
    <property type="entry name" value="PRK12429.1"/>
    <property type="match status" value="1"/>
</dbReference>
<dbReference type="OrthoDB" id="9786435at2"/>
<comment type="similarity">
    <text evidence="1 2">Belongs to the short-chain dehydrogenases/reductases (SDR) family.</text>
</comment>
<dbReference type="PANTHER" id="PTHR42879">
    <property type="entry name" value="3-OXOACYL-(ACYL-CARRIER-PROTEIN) REDUCTASE"/>
    <property type="match status" value="1"/>
</dbReference>
<proteinExistence type="inferred from homology"/>
<accession>A0A4V6S781</accession>
<dbReference type="InterPro" id="IPR002347">
    <property type="entry name" value="SDR_fam"/>
</dbReference>
<reference evidence="3 4" key="1">
    <citation type="submission" date="2019-04" db="EMBL/GenBank/DDBJ databases">
        <title>Lampropedia sp YIM MLB12 draf genome.</title>
        <authorList>
            <person name="Wang Y.-X."/>
        </authorList>
    </citation>
    <scope>NUCLEOTIDE SEQUENCE [LARGE SCALE GENOMIC DNA]</scope>
    <source>
        <strain evidence="3 4">YIM MLB12</strain>
    </source>
</reference>
<dbReference type="InterPro" id="IPR036291">
    <property type="entry name" value="NAD(P)-bd_dom_sf"/>
</dbReference>
<sequence>MTLKGKTALVTGSTSGIGLGIAKVLAAQGANILVNGFGDHEAPRKEIEQAGSAHGIRTDYHGADLSKPAEIEDLFAHGNKVFGCIDIVVNNAGIQHTSQIESFPVDRWDAIIAINLSSVFHTSRLVLPSMRKNNWGRIINIASVHGLVGSAEKSAYVAAKHGVVGFTKVAALETATTGVTVNAICPGWVLTPLVQKQIDAIAQKEGISNEEATKNLLQAKEPSLRFTTPEELGALAAFLCSPAGDNIRGVAWNMDGGWVAQ</sequence>
<evidence type="ECO:0000313" key="4">
    <source>
        <dbReference type="Proteomes" id="UP000306236"/>
    </source>
</evidence>
<gene>
    <name evidence="3" type="ORF">E8K88_09615</name>
</gene>
<evidence type="ECO:0000313" key="3">
    <source>
        <dbReference type="EMBL" id="THJ33182.1"/>
    </source>
</evidence>
<protein>
    <submittedName>
        <fullName evidence="3">3-hydroxybutyrate dehydrogenase</fullName>
    </submittedName>
</protein>
<keyword evidence="4" id="KW-1185">Reference proteome</keyword>
<dbReference type="Gene3D" id="3.40.50.720">
    <property type="entry name" value="NAD(P)-binding Rossmann-like Domain"/>
    <property type="match status" value="1"/>
</dbReference>
<dbReference type="FunFam" id="3.40.50.720:FF:000084">
    <property type="entry name" value="Short-chain dehydrogenase reductase"/>
    <property type="match status" value="1"/>
</dbReference>
<dbReference type="PROSITE" id="PS00061">
    <property type="entry name" value="ADH_SHORT"/>
    <property type="match status" value="1"/>
</dbReference>
<dbReference type="CDD" id="cd08940">
    <property type="entry name" value="HBDH_SDR_c"/>
    <property type="match status" value="1"/>
</dbReference>
<dbReference type="RefSeq" id="WP_136406457.1">
    <property type="nucleotide sequence ID" value="NZ_JARXRQ010000018.1"/>
</dbReference>
<dbReference type="PRINTS" id="PR00080">
    <property type="entry name" value="SDRFAMILY"/>
</dbReference>
<dbReference type="NCBIfam" id="TIGR01963">
    <property type="entry name" value="PHB_DH"/>
    <property type="match status" value="1"/>
</dbReference>
<dbReference type="Pfam" id="PF00106">
    <property type="entry name" value="adh_short"/>
    <property type="match status" value="1"/>
</dbReference>
<dbReference type="InterPro" id="IPR020904">
    <property type="entry name" value="Sc_DH/Rdtase_CS"/>
</dbReference>